<dbReference type="AlphaFoldDB" id="A0A3G6J7B7"/>
<dbReference type="Gene3D" id="3.40.50.1820">
    <property type="entry name" value="alpha/beta hydrolase"/>
    <property type="match status" value="1"/>
</dbReference>
<evidence type="ECO:0000256" key="5">
    <source>
        <dbReference type="ARBA" id="ARBA00022490"/>
    </source>
</evidence>
<evidence type="ECO:0000256" key="9">
    <source>
        <dbReference type="PIRSR" id="PIRSR006431-1"/>
    </source>
</evidence>
<dbReference type="Pfam" id="PF00561">
    <property type="entry name" value="Abhydrolase_1"/>
    <property type="match status" value="1"/>
</dbReference>
<dbReference type="KEGG" id="ccho:CCHOA_08065"/>
<keyword evidence="6 8" id="KW-0645">Protease</keyword>
<proteinExistence type="inferred from homology"/>
<gene>
    <name evidence="12" type="primary">pip1</name>
    <name evidence="12" type="ORF">CCHOA_08065</name>
</gene>
<evidence type="ECO:0000256" key="6">
    <source>
        <dbReference type="ARBA" id="ARBA00022670"/>
    </source>
</evidence>
<accession>A0A3G6J7B7</accession>
<dbReference type="PIRSF" id="PIRSF006431">
    <property type="entry name" value="Pept_S33"/>
    <property type="match status" value="1"/>
</dbReference>
<dbReference type="EMBL" id="CP033896">
    <property type="protein sequence ID" value="AZA14005.1"/>
    <property type="molecule type" value="Genomic_DNA"/>
</dbReference>
<dbReference type="PANTHER" id="PTHR43722:SF1">
    <property type="entry name" value="PROLINE IMINOPEPTIDASE"/>
    <property type="match status" value="1"/>
</dbReference>
<evidence type="ECO:0000256" key="4">
    <source>
        <dbReference type="ARBA" id="ARBA00022438"/>
    </source>
</evidence>
<keyword evidence="4 8" id="KW-0031">Aminopeptidase</keyword>
<dbReference type="NCBIfam" id="TIGR01249">
    <property type="entry name" value="pro_imino_pep_1"/>
    <property type="match status" value="1"/>
</dbReference>
<keyword evidence="5 8" id="KW-0963">Cytoplasm</keyword>
<dbReference type="RefSeq" id="WP_281273262.1">
    <property type="nucleotide sequence ID" value="NZ_CP033896.1"/>
</dbReference>
<evidence type="ECO:0000256" key="7">
    <source>
        <dbReference type="ARBA" id="ARBA00022801"/>
    </source>
</evidence>
<dbReference type="InterPro" id="IPR029058">
    <property type="entry name" value="AB_hydrolase_fold"/>
</dbReference>
<feature type="active site" evidence="9">
    <location>
        <position position="292"/>
    </location>
</feature>
<dbReference type="GO" id="GO:0004177">
    <property type="term" value="F:aminopeptidase activity"/>
    <property type="evidence" value="ECO:0007669"/>
    <property type="project" value="UniProtKB-UniRule"/>
</dbReference>
<feature type="domain" description="AB hydrolase-1" evidence="11">
    <location>
        <begin position="41"/>
        <end position="323"/>
    </location>
</feature>
<dbReference type="InterPro" id="IPR005944">
    <property type="entry name" value="Pro_iminopeptidase"/>
</dbReference>
<dbReference type="GO" id="GO:0005737">
    <property type="term" value="C:cytoplasm"/>
    <property type="evidence" value="ECO:0007669"/>
    <property type="project" value="UniProtKB-SubCell"/>
</dbReference>
<evidence type="ECO:0000256" key="1">
    <source>
        <dbReference type="ARBA" id="ARBA00001585"/>
    </source>
</evidence>
<dbReference type="EC" id="3.4.11.5" evidence="8 10"/>
<evidence type="ECO:0000256" key="8">
    <source>
        <dbReference type="PIRNR" id="PIRNR006431"/>
    </source>
</evidence>
<sequence length="344" mass="38137">MATFPFLYDAPEPFDSGMLDVGDGQSLYYEQVGNPAGLPAVFIHGGPGGGITAQYREFFDPARYRVVLFDQRGCGNSTPNIADPDVDVAANLAVNTTWHLVADLERLRTHLGIDEWLVFGGSWGSTLALTYAAEHPDRVKALVLRGIFLLRRSELDFYYNGGAAHLFPEQWQEYLAPIDAALRPSATDQHGRTHLDGVDLIGVYHELLHDDDRQVVARAARAWSVWEGSTSRLHIPQDLGDHGQERFDIAFARIENHYFVNGGFFEDGYLLKPETVDRIRHIPAVIVQGRYDVVCPAISAWQLAKLWPEATLQITPDAGHAAMEPANAKALVEATDRFATTLLS</sequence>
<evidence type="ECO:0000313" key="12">
    <source>
        <dbReference type="EMBL" id="AZA14005.1"/>
    </source>
</evidence>
<dbReference type="PANTHER" id="PTHR43722">
    <property type="entry name" value="PROLINE IMINOPEPTIDASE"/>
    <property type="match status" value="1"/>
</dbReference>
<reference evidence="12 13" key="1">
    <citation type="submission" date="2018-11" db="EMBL/GenBank/DDBJ databases">
        <authorList>
            <person name="Kleinhagauer T."/>
            <person name="Glaeser S.P."/>
            <person name="Spergser J."/>
            <person name="Ruckert C."/>
            <person name="Kaempfer P."/>
            <person name="Busse H.-J."/>
        </authorList>
    </citation>
    <scope>NUCLEOTIDE SEQUENCE [LARGE SCALE GENOMIC DNA]</scope>
    <source>
        <strain evidence="12 13">200CH</strain>
    </source>
</reference>
<comment type="similarity">
    <text evidence="3 8 10">Belongs to the peptidase S33 family.</text>
</comment>
<comment type="subcellular location">
    <subcellularLocation>
        <location evidence="2 8">Cytoplasm</location>
    </subcellularLocation>
</comment>
<dbReference type="SUPFAM" id="SSF53474">
    <property type="entry name" value="alpha/beta-Hydrolases"/>
    <property type="match status" value="1"/>
</dbReference>
<dbReference type="GO" id="GO:0006508">
    <property type="term" value="P:proteolysis"/>
    <property type="evidence" value="ECO:0007669"/>
    <property type="project" value="UniProtKB-KW"/>
</dbReference>
<feature type="active site" description="Nucleophile" evidence="9">
    <location>
        <position position="122"/>
    </location>
</feature>
<feature type="active site" description="Proton donor" evidence="9">
    <location>
        <position position="320"/>
    </location>
</feature>
<dbReference type="InterPro" id="IPR000073">
    <property type="entry name" value="AB_hydrolase_1"/>
</dbReference>
<evidence type="ECO:0000313" key="13">
    <source>
        <dbReference type="Proteomes" id="UP000269019"/>
    </source>
</evidence>
<protein>
    <recommendedName>
        <fullName evidence="8 10">Proline iminopeptidase</fullName>
        <shortName evidence="8">PIP</shortName>
        <ecNumber evidence="8 10">3.4.11.5</ecNumber>
    </recommendedName>
    <alternativeName>
        <fullName evidence="8">Prolyl aminopeptidase</fullName>
    </alternativeName>
</protein>
<dbReference type="InterPro" id="IPR002410">
    <property type="entry name" value="Peptidase_S33"/>
</dbReference>
<comment type="catalytic activity">
    <reaction evidence="1 8 10">
        <text>Release of N-terminal proline from a peptide.</text>
        <dbReference type="EC" id="3.4.11.5"/>
    </reaction>
</comment>
<evidence type="ECO:0000256" key="10">
    <source>
        <dbReference type="RuleBase" id="RU003421"/>
    </source>
</evidence>
<keyword evidence="13" id="KW-1185">Reference proteome</keyword>
<evidence type="ECO:0000256" key="3">
    <source>
        <dbReference type="ARBA" id="ARBA00010088"/>
    </source>
</evidence>
<keyword evidence="7 8" id="KW-0378">Hydrolase</keyword>
<dbReference type="PRINTS" id="PR00793">
    <property type="entry name" value="PROAMNOPTASE"/>
</dbReference>
<evidence type="ECO:0000259" key="11">
    <source>
        <dbReference type="Pfam" id="PF00561"/>
    </source>
</evidence>
<organism evidence="12 13">
    <name type="scientific">Corynebacterium choanae</name>
    <dbReference type="NCBI Taxonomy" id="1862358"/>
    <lineage>
        <taxon>Bacteria</taxon>
        <taxon>Bacillati</taxon>
        <taxon>Actinomycetota</taxon>
        <taxon>Actinomycetes</taxon>
        <taxon>Mycobacteriales</taxon>
        <taxon>Corynebacteriaceae</taxon>
        <taxon>Corynebacterium</taxon>
    </lineage>
</organism>
<name>A0A3G6J7B7_9CORY</name>
<dbReference type="Proteomes" id="UP000269019">
    <property type="component" value="Chromosome"/>
</dbReference>
<evidence type="ECO:0000256" key="2">
    <source>
        <dbReference type="ARBA" id="ARBA00004496"/>
    </source>
</evidence>